<proteinExistence type="predicted"/>
<protein>
    <recommendedName>
        <fullName evidence="3">Small protein YjiX</fullName>
    </recommendedName>
</protein>
<accession>A0A143BQP3</accession>
<evidence type="ECO:0000313" key="1">
    <source>
        <dbReference type="EMBL" id="AMW06824.1"/>
    </source>
</evidence>
<reference evidence="1 2" key="2">
    <citation type="journal article" date="2016" name="Environ. Microbiol. Rep.">
        <title>Metagenomic evidence for the presence of phototrophic Gemmatimonadetes bacteria in diverse environments.</title>
        <authorList>
            <person name="Zeng Y."/>
            <person name="Baumbach J."/>
            <person name="Barbosa E.G."/>
            <person name="Azevedo V."/>
            <person name="Zhang C."/>
            <person name="Koblizek M."/>
        </authorList>
    </citation>
    <scope>NUCLEOTIDE SEQUENCE [LARGE SCALE GENOMIC DNA]</scope>
    <source>
        <strain evidence="1 2">AP64</strain>
    </source>
</reference>
<dbReference type="KEGG" id="gph:GEMMAAP_12545"/>
<evidence type="ECO:0008006" key="3">
    <source>
        <dbReference type="Google" id="ProtNLM"/>
    </source>
</evidence>
<dbReference type="InterPro" id="IPR007423">
    <property type="entry name" value="Sel_put"/>
</dbReference>
<dbReference type="Proteomes" id="UP000076404">
    <property type="component" value="Chromosome"/>
</dbReference>
<organism evidence="1 2">
    <name type="scientific">Gemmatimonas phototrophica</name>
    <dbReference type="NCBI Taxonomy" id="1379270"/>
    <lineage>
        <taxon>Bacteria</taxon>
        <taxon>Pseudomonadati</taxon>
        <taxon>Gemmatimonadota</taxon>
        <taxon>Gemmatimonadia</taxon>
        <taxon>Gemmatimonadales</taxon>
        <taxon>Gemmatimonadaceae</taxon>
        <taxon>Gemmatimonas</taxon>
    </lineage>
</organism>
<gene>
    <name evidence="1" type="ORF">GEMMAAP_12545</name>
</gene>
<dbReference type="eggNOG" id="COG2879">
    <property type="taxonomic scope" value="Bacteria"/>
</dbReference>
<name>A0A143BQP3_9BACT</name>
<dbReference type="PANTHER" id="PTHR38453:SF1">
    <property type="entry name" value="CYTOPLASMIC PROTEIN"/>
    <property type="match status" value="1"/>
</dbReference>
<dbReference type="AlphaFoldDB" id="A0A143BQP3"/>
<keyword evidence="2" id="KW-1185">Reference proteome</keyword>
<dbReference type="STRING" id="1379270.GEMMAAP_12545"/>
<dbReference type="EMBL" id="CP011454">
    <property type="protein sequence ID" value="AMW06824.1"/>
    <property type="molecule type" value="Genomic_DNA"/>
</dbReference>
<evidence type="ECO:0000313" key="2">
    <source>
        <dbReference type="Proteomes" id="UP000076404"/>
    </source>
</evidence>
<sequence>MATLRRVAAVVRRMIGVPDYENYLAHMRQRYPECTPLDRKTFERERLTARYKATGSRCC</sequence>
<reference evidence="1 2" key="1">
    <citation type="journal article" date="2014" name="Proc. Natl. Acad. Sci. U.S.A.">
        <title>Functional type 2 photosynthetic reaction centers found in the rare bacterial phylum Gemmatimonadetes.</title>
        <authorList>
            <person name="Zeng Y."/>
            <person name="Feng F."/>
            <person name="Medova H."/>
            <person name="Dean J."/>
            <person name="Koblizek M."/>
        </authorList>
    </citation>
    <scope>NUCLEOTIDE SEQUENCE [LARGE SCALE GENOMIC DNA]</scope>
    <source>
        <strain evidence="1 2">AP64</strain>
    </source>
</reference>
<dbReference type="Pfam" id="PF04328">
    <property type="entry name" value="Sel_put"/>
    <property type="match status" value="1"/>
</dbReference>
<dbReference type="PANTHER" id="PTHR38453">
    <property type="entry name" value="CYTOPLASMIC PROTEIN-RELATED"/>
    <property type="match status" value="1"/>
</dbReference>